<proteinExistence type="predicted"/>
<comment type="caution">
    <text evidence="2">The sequence shown here is derived from an EMBL/GenBank/DDBJ whole genome shotgun (WGS) entry which is preliminary data.</text>
</comment>
<protein>
    <submittedName>
        <fullName evidence="2">Uncharacterized protein</fullName>
    </submittedName>
</protein>
<evidence type="ECO:0000313" key="1">
    <source>
        <dbReference type="EMBL" id="OMJ10922.1"/>
    </source>
</evidence>
<reference evidence="2" key="1">
    <citation type="submission" date="2017-01" db="EMBL/GenBank/DDBJ databases">
        <authorList>
            <person name="Mah S.A."/>
            <person name="Swanson W.J."/>
            <person name="Moy G.W."/>
            <person name="Vacquier V.D."/>
        </authorList>
    </citation>
    <scope>NUCLEOTIDE SEQUENCE [LARGE SCALE GENOMIC DNA]</scope>
    <source>
        <strain evidence="2">ID-206-W2</strain>
    </source>
</reference>
<dbReference type="AlphaFoldDB" id="A0A1R1Y2Q0"/>
<sequence length="79" mass="8868">MGPTNCENPPQDYWRYGSGIGYKHENQNPYPGISCFFCPESSKSAKQSDGPNLIIPISGDFPSSEFTIQIDNVYHLMSY</sequence>
<evidence type="ECO:0000313" key="3">
    <source>
        <dbReference type="Proteomes" id="UP000187429"/>
    </source>
</evidence>
<dbReference type="Proteomes" id="UP000187429">
    <property type="component" value="Unassembled WGS sequence"/>
</dbReference>
<dbReference type="EMBL" id="LSSM01002561">
    <property type="protein sequence ID" value="OMJ21241.1"/>
    <property type="molecule type" value="Genomic_DNA"/>
</dbReference>
<evidence type="ECO:0000313" key="2">
    <source>
        <dbReference type="EMBL" id="OMJ21241.1"/>
    </source>
</evidence>
<organism evidence="2 3">
    <name type="scientific">Smittium culicis</name>
    <dbReference type="NCBI Taxonomy" id="133412"/>
    <lineage>
        <taxon>Eukaryota</taxon>
        <taxon>Fungi</taxon>
        <taxon>Fungi incertae sedis</taxon>
        <taxon>Zoopagomycota</taxon>
        <taxon>Kickxellomycotina</taxon>
        <taxon>Harpellomycetes</taxon>
        <taxon>Harpellales</taxon>
        <taxon>Legeriomycetaceae</taxon>
        <taxon>Smittium</taxon>
    </lineage>
</organism>
<dbReference type="EMBL" id="LSSM01006364">
    <property type="protein sequence ID" value="OMJ10922.1"/>
    <property type="molecule type" value="Genomic_DNA"/>
</dbReference>
<reference evidence="3" key="2">
    <citation type="submission" date="2017-01" db="EMBL/GenBank/DDBJ databases">
        <authorList>
            <person name="Wang Y."/>
            <person name="White M."/>
            <person name="Kvist S."/>
            <person name="Moncalvo J.-M."/>
        </authorList>
    </citation>
    <scope>NUCLEOTIDE SEQUENCE [LARGE SCALE GENOMIC DNA]</scope>
    <source>
        <strain evidence="3">ID-206-W2</strain>
    </source>
</reference>
<gene>
    <name evidence="1" type="ORF">AYI69_g10050</name>
    <name evidence="2" type="ORF">AYI69_g5904</name>
</gene>
<name>A0A1R1Y2Q0_9FUNG</name>
<accession>A0A1R1Y2Q0</accession>
<keyword evidence="3" id="KW-1185">Reference proteome</keyword>